<dbReference type="EMBL" id="BMAT01001562">
    <property type="protein sequence ID" value="GFR88279.1"/>
    <property type="molecule type" value="Genomic_DNA"/>
</dbReference>
<dbReference type="Proteomes" id="UP000762676">
    <property type="component" value="Unassembled WGS sequence"/>
</dbReference>
<organism evidence="2 3">
    <name type="scientific">Elysia marginata</name>
    <dbReference type="NCBI Taxonomy" id="1093978"/>
    <lineage>
        <taxon>Eukaryota</taxon>
        <taxon>Metazoa</taxon>
        <taxon>Spiralia</taxon>
        <taxon>Lophotrochozoa</taxon>
        <taxon>Mollusca</taxon>
        <taxon>Gastropoda</taxon>
        <taxon>Heterobranchia</taxon>
        <taxon>Euthyneura</taxon>
        <taxon>Panpulmonata</taxon>
        <taxon>Sacoglossa</taxon>
        <taxon>Placobranchoidea</taxon>
        <taxon>Plakobranchidae</taxon>
        <taxon>Elysia</taxon>
    </lineage>
</organism>
<dbReference type="AlphaFoldDB" id="A0AAV4GRU3"/>
<sequence length="68" mass="7410">MVGQGATDARGSGNGPESFVRDTRLVKGLQFAMLDPSKRSSSTVKRYTHACPETTCEILHDLRDTLAE</sequence>
<protein>
    <submittedName>
        <fullName evidence="2">Uncharacterized protein</fullName>
    </submittedName>
</protein>
<proteinExistence type="predicted"/>
<accession>A0AAV4GRU3</accession>
<keyword evidence="3" id="KW-1185">Reference proteome</keyword>
<feature type="region of interest" description="Disordered" evidence="1">
    <location>
        <begin position="1"/>
        <end position="20"/>
    </location>
</feature>
<evidence type="ECO:0000313" key="2">
    <source>
        <dbReference type="EMBL" id="GFR88279.1"/>
    </source>
</evidence>
<evidence type="ECO:0000313" key="3">
    <source>
        <dbReference type="Proteomes" id="UP000762676"/>
    </source>
</evidence>
<evidence type="ECO:0000256" key="1">
    <source>
        <dbReference type="SAM" id="MobiDB-lite"/>
    </source>
</evidence>
<gene>
    <name evidence="2" type="ORF">ElyMa_000766700</name>
</gene>
<reference evidence="2 3" key="1">
    <citation type="journal article" date="2021" name="Elife">
        <title>Chloroplast acquisition without the gene transfer in kleptoplastic sea slugs, Plakobranchus ocellatus.</title>
        <authorList>
            <person name="Maeda T."/>
            <person name="Takahashi S."/>
            <person name="Yoshida T."/>
            <person name="Shimamura S."/>
            <person name="Takaki Y."/>
            <person name="Nagai Y."/>
            <person name="Toyoda A."/>
            <person name="Suzuki Y."/>
            <person name="Arimoto A."/>
            <person name="Ishii H."/>
            <person name="Satoh N."/>
            <person name="Nishiyama T."/>
            <person name="Hasebe M."/>
            <person name="Maruyama T."/>
            <person name="Minagawa J."/>
            <person name="Obokata J."/>
            <person name="Shigenobu S."/>
        </authorList>
    </citation>
    <scope>NUCLEOTIDE SEQUENCE [LARGE SCALE GENOMIC DNA]</scope>
</reference>
<name>A0AAV4GRU3_9GAST</name>
<comment type="caution">
    <text evidence="2">The sequence shown here is derived from an EMBL/GenBank/DDBJ whole genome shotgun (WGS) entry which is preliminary data.</text>
</comment>